<evidence type="ECO:0000313" key="2">
    <source>
        <dbReference type="Proteomes" id="UP000800094"/>
    </source>
</evidence>
<organism evidence="1 2">
    <name type="scientific">Trematosphaeria pertusa</name>
    <dbReference type="NCBI Taxonomy" id="390896"/>
    <lineage>
        <taxon>Eukaryota</taxon>
        <taxon>Fungi</taxon>
        <taxon>Dikarya</taxon>
        <taxon>Ascomycota</taxon>
        <taxon>Pezizomycotina</taxon>
        <taxon>Dothideomycetes</taxon>
        <taxon>Pleosporomycetidae</taxon>
        <taxon>Pleosporales</taxon>
        <taxon>Massarineae</taxon>
        <taxon>Trematosphaeriaceae</taxon>
        <taxon>Trematosphaeria</taxon>
    </lineage>
</organism>
<keyword evidence="2" id="KW-1185">Reference proteome</keyword>
<proteinExistence type="predicted"/>
<dbReference type="PANTHER" id="PTHR33993:SF14">
    <property type="entry name" value="GB|AAF24581.1"/>
    <property type="match status" value="1"/>
</dbReference>
<dbReference type="Gene3D" id="3.10.180.10">
    <property type="entry name" value="2,3-Dihydroxybiphenyl 1,2-Dioxygenase, domain 1"/>
    <property type="match status" value="1"/>
</dbReference>
<dbReference type="SUPFAM" id="SSF54593">
    <property type="entry name" value="Glyoxalase/Bleomycin resistance protein/Dihydroxybiphenyl dioxygenase"/>
    <property type="match status" value="1"/>
</dbReference>
<accession>A0A6A6IMH7</accession>
<dbReference type="EMBL" id="ML987192">
    <property type="protein sequence ID" value="KAF2251626.1"/>
    <property type="molecule type" value="Genomic_DNA"/>
</dbReference>
<dbReference type="InterPro" id="IPR029068">
    <property type="entry name" value="Glyas_Bleomycin-R_OHBP_Dase"/>
</dbReference>
<dbReference type="AlphaFoldDB" id="A0A6A6IMH7"/>
<dbReference type="RefSeq" id="XP_033686630.1">
    <property type="nucleotide sequence ID" value="XM_033828327.1"/>
</dbReference>
<name>A0A6A6IMH7_9PLEO</name>
<dbReference type="CDD" id="cd07247">
    <property type="entry name" value="SgaA_N_like"/>
    <property type="match status" value="1"/>
</dbReference>
<evidence type="ECO:0000313" key="1">
    <source>
        <dbReference type="EMBL" id="KAF2251626.1"/>
    </source>
</evidence>
<dbReference type="GeneID" id="54581657"/>
<dbReference type="InterPro" id="IPR052164">
    <property type="entry name" value="Anthracycline_SecMetBiosynth"/>
</dbReference>
<gene>
    <name evidence="1" type="ORF">BU26DRAFT_516415</name>
</gene>
<protein>
    <recommendedName>
        <fullName evidence="3">VOC domain-containing protein</fullName>
    </recommendedName>
</protein>
<dbReference type="Proteomes" id="UP000800094">
    <property type="component" value="Unassembled WGS sequence"/>
</dbReference>
<dbReference type="PANTHER" id="PTHR33993">
    <property type="entry name" value="GLYOXALASE-RELATED"/>
    <property type="match status" value="1"/>
</dbReference>
<sequence>MSNEASETGAKMPPTPQGAPCWIEIPSVEPKKLKEFYAALFPAWNFRSAAEEDPVVHYTFAQPSGLSGGIIKLPEGCTRSEHPMGVGFTVYYFVESVDEIEKKISELGGKKVLDKTAERTHGWFANYVDPEGNRFGVFEVNQADSGAM</sequence>
<dbReference type="OrthoDB" id="447346at2759"/>
<evidence type="ECO:0008006" key="3">
    <source>
        <dbReference type="Google" id="ProtNLM"/>
    </source>
</evidence>
<reference evidence="1" key="1">
    <citation type="journal article" date="2020" name="Stud. Mycol.">
        <title>101 Dothideomycetes genomes: a test case for predicting lifestyles and emergence of pathogens.</title>
        <authorList>
            <person name="Haridas S."/>
            <person name="Albert R."/>
            <person name="Binder M."/>
            <person name="Bloem J."/>
            <person name="Labutti K."/>
            <person name="Salamov A."/>
            <person name="Andreopoulos B."/>
            <person name="Baker S."/>
            <person name="Barry K."/>
            <person name="Bills G."/>
            <person name="Bluhm B."/>
            <person name="Cannon C."/>
            <person name="Castanera R."/>
            <person name="Culley D."/>
            <person name="Daum C."/>
            <person name="Ezra D."/>
            <person name="Gonzalez J."/>
            <person name="Henrissat B."/>
            <person name="Kuo A."/>
            <person name="Liang C."/>
            <person name="Lipzen A."/>
            <person name="Lutzoni F."/>
            <person name="Magnuson J."/>
            <person name="Mondo S."/>
            <person name="Nolan M."/>
            <person name="Ohm R."/>
            <person name="Pangilinan J."/>
            <person name="Park H.-J."/>
            <person name="Ramirez L."/>
            <person name="Alfaro M."/>
            <person name="Sun H."/>
            <person name="Tritt A."/>
            <person name="Yoshinaga Y."/>
            <person name="Zwiers L.-H."/>
            <person name="Turgeon B."/>
            <person name="Goodwin S."/>
            <person name="Spatafora J."/>
            <person name="Crous P."/>
            <person name="Grigoriev I."/>
        </authorList>
    </citation>
    <scope>NUCLEOTIDE SEQUENCE</scope>
    <source>
        <strain evidence="1">CBS 122368</strain>
    </source>
</reference>